<sequence>MADKEVIIIGAGPSGICAGIQLQRLLGHKNVHFYERSKDMGGVWFNNTYPGCAVDIPAHFYSYSFALKPDWPKLFPVQTDLRDYFHNLAEEYDLLRRMTFNTECYGMSWDQARSLWTVKFRNTHDHSKTFEREAPIVICAIGKLDLPNIPDIKGRDTFGGAQWHSARWNHDVPLKGKNVVVLGNGASGTQFVPKISEYAGKVTQIVRSAHYIQERLNPHYSPSWQWCMKYIPGACRAYRWSWYIRMEKQFGAFWLTPNGERRRVDVAQETWDYIEKAAPEKYKEILRPDYLVGCRRRVHSNKYLECLHRENVELINDNVIEITNDTVITKSGRRIPADVIIYATGFRTQDWLWPMEIRGIDGVEMHELWEKRGNVQAYYGTAHDQFPNWFTLYGPNTGSGHNSVIYQTECQVNFLCRMLKPVLNGNAKSVVPKKEAQIALNERIQARLPKLTFSAGCTSWFIDKFGRNTYVWPNYTFMFWYETVRVKWNEVKVDYPKKTGYLGKHTTVLPNPTVIFGALLAGLYASGNLNSDAVSRAGEVLSKQLSQLSIAR</sequence>
<dbReference type="SUPFAM" id="SSF51905">
    <property type="entry name" value="FAD/NAD(P)-binding domain"/>
    <property type="match status" value="1"/>
</dbReference>
<keyword evidence="4" id="KW-0560">Oxidoreductase</keyword>
<organism evidence="5 6">
    <name type="scientific">Lophiotrema nucula</name>
    <dbReference type="NCBI Taxonomy" id="690887"/>
    <lineage>
        <taxon>Eukaryota</taxon>
        <taxon>Fungi</taxon>
        <taxon>Dikarya</taxon>
        <taxon>Ascomycota</taxon>
        <taxon>Pezizomycotina</taxon>
        <taxon>Dothideomycetes</taxon>
        <taxon>Pleosporomycetidae</taxon>
        <taxon>Pleosporales</taxon>
        <taxon>Lophiotremataceae</taxon>
        <taxon>Lophiotrema</taxon>
    </lineage>
</organism>
<dbReference type="Pfam" id="PF00743">
    <property type="entry name" value="FMO-like"/>
    <property type="match status" value="1"/>
</dbReference>
<keyword evidence="6" id="KW-1185">Reference proteome</keyword>
<dbReference type="PRINTS" id="PR00469">
    <property type="entry name" value="PNDRDTASEII"/>
</dbReference>
<keyword evidence="3" id="KW-0274">FAD</keyword>
<evidence type="ECO:0000256" key="2">
    <source>
        <dbReference type="ARBA" id="ARBA00022630"/>
    </source>
</evidence>
<accession>A0A6A5Z0N6</accession>
<dbReference type="GO" id="GO:0050661">
    <property type="term" value="F:NADP binding"/>
    <property type="evidence" value="ECO:0007669"/>
    <property type="project" value="InterPro"/>
</dbReference>
<dbReference type="InterPro" id="IPR036188">
    <property type="entry name" value="FAD/NAD-bd_sf"/>
</dbReference>
<name>A0A6A5Z0N6_9PLEO</name>
<evidence type="ECO:0000256" key="1">
    <source>
        <dbReference type="ARBA" id="ARBA00010139"/>
    </source>
</evidence>
<dbReference type="PRINTS" id="PR00368">
    <property type="entry name" value="FADPNR"/>
</dbReference>
<evidence type="ECO:0000256" key="3">
    <source>
        <dbReference type="ARBA" id="ARBA00022827"/>
    </source>
</evidence>
<dbReference type="Gene3D" id="3.50.50.60">
    <property type="entry name" value="FAD/NAD(P)-binding domain"/>
    <property type="match status" value="2"/>
</dbReference>
<dbReference type="Proteomes" id="UP000799770">
    <property type="component" value="Unassembled WGS sequence"/>
</dbReference>
<dbReference type="InterPro" id="IPR020946">
    <property type="entry name" value="Flavin_mOase-like"/>
</dbReference>
<evidence type="ECO:0000256" key="4">
    <source>
        <dbReference type="ARBA" id="ARBA00023002"/>
    </source>
</evidence>
<dbReference type="EMBL" id="ML977330">
    <property type="protein sequence ID" value="KAF2112624.1"/>
    <property type="molecule type" value="Genomic_DNA"/>
</dbReference>
<dbReference type="GO" id="GO:0004499">
    <property type="term" value="F:N,N-dimethylaniline monooxygenase activity"/>
    <property type="evidence" value="ECO:0007669"/>
    <property type="project" value="InterPro"/>
</dbReference>
<dbReference type="OrthoDB" id="74360at2759"/>
<evidence type="ECO:0000313" key="6">
    <source>
        <dbReference type="Proteomes" id="UP000799770"/>
    </source>
</evidence>
<reference evidence="5" key="1">
    <citation type="journal article" date="2020" name="Stud. Mycol.">
        <title>101 Dothideomycetes genomes: a test case for predicting lifestyles and emergence of pathogens.</title>
        <authorList>
            <person name="Haridas S."/>
            <person name="Albert R."/>
            <person name="Binder M."/>
            <person name="Bloem J."/>
            <person name="Labutti K."/>
            <person name="Salamov A."/>
            <person name="Andreopoulos B."/>
            <person name="Baker S."/>
            <person name="Barry K."/>
            <person name="Bills G."/>
            <person name="Bluhm B."/>
            <person name="Cannon C."/>
            <person name="Castanera R."/>
            <person name="Culley D."/>
            <person name="Daum C."/>
            <person name="Ezra D."/>
            <person name="Gonzalez J."/>
            <person name="Henrissat B."/>
            <person name="Kuo A."/>
            <person name="Liang C."/>
            <person name="Lipzen A."/>
            <person name="Lutzoni F."/>
            <person name="Magnuson J."/>
            <person name="Mondo S."/>
            <person name="Nolan M."/>
            <person name="Ohm R."/>
            <person name="Pangilinan J."/>
            <person name="Park H.-J."/>
            <person name="Ramirez L."/>
            <person name="Alfaro M."/>
            <person name="Sun H."/>
            <person name="Tritt A."/>
            <person name="Yoshinaga Y."/>
            <person name="Zwiers L.-H."/>
            <person name="Turgeon B."/>
            <person name="Goodwin S."/>
            <person name="Spatafora J."/>
            <person name="Crous P."/>
            <person name="Grigoriev I."/>
        </authorList>
    </citation>
    <scope>NUCLEOTIDE SEQUENCE</scope>
    <source>
        <strain evidence="5">CBS 627.86</strain>
    </source>
</reference>
<dbReference type="GO" id="GO:0050660">
    <property type="term" value="F:flavin adenine dinucleotide binding"/>
    <property type="evidence" value="ECO:0007669"/>
    <property type="project" value="InterPro"/>
</dbReference>
<gene>
    <name evidence="5" type="ORF">BDV96DRAFT_153768</name>
</gene>
<evidence type="ECO:0000313" key="5">
    <source>
        <dbReference type="EMBL" id="KAF2112624.1"/>
    </source>
</evidence>
<dbReference type="PANTHER" id="PTHR42877">
    <property type="entry name" value="L-ORNITHINE N(5)-MONOOXYGENASE-RELATED"/>
    <property type="match status" value="1"/>
</dbReference>
<dbReference type="InterPro" id="IPR051209">
    <property type="entry name" value="FAD-bind_Monooxygenase_sf"/>
</dbReference>
<dbReference type="PANTHER" id="PTHR42877:SF5">
    <property type="entry name" value="L-ORNITHINE N(5)-MONOOXYGENASE-RELATED"/>
    <property type="match status" value="1"/>
</dbReference>
<comment type="similarity">
    <text evidence="1">Belongs to the FAD-binding monooxygenase family.</text>
</comment>
<proteinExistence type="inferred from homology"/>
<keyword evidence="5" id="KW-0503">Monooxygenase</keyword>
<protein>
    <submittedName>
        <fullName evidence="5">Dimethylaniline monooxygenase</fullName>
    </submittedName>
</protein>
<keyword evidence="2" id="KW-0285">Flavoprotein</keyword>
<dbReference type="AlphaFoldDB" id="A0A6A5Z0N6"/>